<dbReference type="InterPro" id="IPR052060">
    <property type="entry name" value="Bromo_WD_repeat"/>
</dbReference>
<dbReference type="SUPFAM" id="SSF50978">
    <property type="entry name" value="WD40 repeat-like"/>
    <property type="match status" value="1"/>
</dbReference>
<name>A2DR15_TRIV3</name>
<evidence type="ECO:0000313" key="4">
    <source>
        <dbReference type="Proteomes" id="UP000001542"/>
    </source>
</evidence>
<dbReference type="GO" id="GO:0006357">
    <property type="term" value="P:regulation of transcription by RNA polymerase II"/>
    <property type="evidence" value="ECO:0000318"/>
    <property type="project" value="GO_Central"/>
</dbReference>
<dbReference type="VEuPathDB" id="TrichDB:TVAGG3_0694550"/>
<dbReference type="GO" id="GO:0008360">
    <property type="term" value="P:regulation of cell shape"/>
    <property type="evidence" value="ECO:0000318"/>
    <property type="project" value="GO_Central"/>
</dbReference>
<dbReference type="PANTHER" id="PTHR16266">
    <property type="entry name" value="WD REPEAT DOMAIN 9"/>
    <property type="match status" value="1"/>
</dbReference>
<reference evidence="3" key="2">
    <citation type="journal article" date="2007" name="Science">
        <title>Draft genome sequence of the sexually transmitted pathogen Trichomonas vaginalis.</title>
        <authorList>
            <person name="Carlton J.M."/>
            <person name="Hirt R.P."/>
            <person name="Silva J.C."/>
            <person name="Delcher A.L."/>
            <person name="Schatz M."/>
            <person name="Zhao Q."/>
            <person name="Wortman J.R."/>
            <person name="Bidwell S.L."/>
            <person name="Alsmark U.C.M."/>
            <person name="Besteiro S."/>
            <person name="Sicheritz-Ponten T."/>
            <person name="Noel C.J."/>
            <person name="Dacks J.B."/>
            <person name="Foster P.G."/>
            <person name="Simillion C."/>
            <person name="Van de Peer Y."/>
            <person name="Miranda-Saavedra D."/>
            <person name="Barton G.J."/>
            <person name="Westrop G.D."/>
            <person name="Mueller S."/>
            <person name="Dessi D."/>
            <person name="Fiori P.L."/>
            <person name="Ren Q."/>
            <person name="Paulsen I."/>
            <person name="Zhang H."/>
            <person name="Bastida-Corcuera F.D."/>
            <person name="Simoes-Barbosa A."/>
            <person name="Brown M.T."/>
            <person name="Hayes R.D."/>
            <person name="Mukherjee M."/>
            <person name="Okumura C.Y."/>
            <person name="Schneider R."/>
            <person name="Smith A.J."/>
            <person name="Vanacova S."/>
            <person name="Villalvazo M."/>
            <person name="Haas B.J."/>
            <person name="Pertea M."/>
            <person name="Feldblyum T.V."/>
            <person name="Utterback T.R."/>
            <person name="Shu C.L."/>
            <person name="Osoegawa K."/>
            <person name="de Jong P.J."/>
            <person name="Hrdy I."/>
            <person name="Horvathova L."/>
            <person name="Zubacova Z."/>
            <person name="Dolezal P."/>
            <person name="Malik S.B."/>
            <person name="Logsdon J.M. Jr."/>
            <person name="Henze K."/>
            <person name="Gupta A."/>
            <person name="Wang C.C."/>
            <person name="Dunne R.L."/>
            <person name="Upcroft J.A."/>
            <person name="Upcroft P."/>
            <person name="White O."/>
            <person name="Salzberg S.L."/>
            <person name="Tang P."/>
            <person name="Chiu C.-H."/>
            <person name="Lee Y.-S."/>
            <person name="Embley T.M."/>
            <person name="Coombs G.H."/>
            <person name="Mottram J.C."/>
            <person name="Tachezy J."/>
            <person name="Fraser-Liggett C.M."/>
            <person name="Johnson P.J."/>
        </authorList>
    </citation>
    <scope>NUCLEOTIDE SEQUENCE [LARGE SCALE GENOMIC DNA]</scope>
    <source>
        <strain evidence="3">G3</strain>
    </source>
</reference>
<dbReference type="InterPro" id="IPR036322">
    <property type="entry name" value="WD40_repeat_dom_sf"/>
</dbReference>
<dbReference type="SMART" id="SM00320">
    <property type="entry name" value="WD40"/>
    <property type="match status" value="6"/>
</dbReference>
<feature type="repeat" description="WD" evidence="1">
    <location>
        <begin position="118"/>
        <end position="159"/>
    </location>
</feature>
<dbReference type="PROSITE" id="PS50294">
    <property type="entry name" value="WD_REPEATS_REGION"/>
    <property type="match status" value="1"/>
</dbReference>
<organism evidence="3 4">
    <name type="scientific">Trichomonas vaginalis (strain ATCC PRA-98 / G3)</name>
    <dbReference type="NCBI Taxonomy" id="412133"/>
    <lineage>
        <taxon>Eukaryota</taxon>
        <taxon>Metamonada</taxon>
        <taxon>Parabasalia</taxon>
        <taxon>Trichomonadida</taxon>
        <taxon>Trichomonadidae</taxon>
        <taxon>Trichomonas</taxon>
    </lineage>
</organism>
<keyword evidence="4" id="KW-1185">Reference proteome</keyword>
<dbReference type="Gene3D" id="2.130.10.10">
    <property type="entry name" value="YVTN repeat-like/Quinoprotein amine dehydrogenase"/>
    <property type="match status" value="2"/>
</dbReference>
<gene>
    <name evidence="3" type="ORF">TVAG_303330</name>
</gene>
<dbReference type="GO" id="GO:0005634">
    <property type="term" value="C:nucleus"/>
    <property type="evidence" value="ECO:0000318"/>
    <property type="project" value="GO_Central"/>
</dbReference>
<dbReference type="VEuPathDB" id="TrichDB:TVAG_303330"/>
<evidence type="ECO:0000256" key="2">
    <source>
        <dbReference type="SAM" id="MobiDB-lite"/>
    </source>
</evidence>
<feature type="region of interest" description="Disordered" evidence="2">
    <location>
        <begin position="608"/>
        <end position="717"/>
    </location>
</feature>
<dbReference type="InterPro" id="IPR001680">
    <property type="entry name" value="WD40_rpt"/>
</dbReference>
<evidence type="ECO:0000313" key="3">
    <source>
        <dbReference type="EMBL" id="EAY17114.1"/>
    </source>
</evidence>
<dbReference type="KEGG" id="tva:4775116"/>
<proteinExistence type="predicted"/>
<dbReference type="PANTHER" id="PTHR16266:SF17">
    <property type="entry name" value="BRWD3"/>
    <property type="match status" value="1"/>
</dbReference>
<sequence length="1064" mass="121123">MDDDSQRELYFLIAKLLKISFPEIGNSFIEECERRKLFPSCVFSKNPTFHELDSHSLSGIPNDQLMRLVSMALPKSQFPSLFITPPNKDQHVSIADILTKQLGPPLPLCYGMTPSHRIVGHFHSIYCLTTDITSQILISGSDDSLIKIWKIPELTLIATVHAHRHIINDIDIHPSNLFFASAAQDCQICITSLKTLAIQSYSVSYYINCVKFSPDGKYLCAAYEDGYVRLSPIDPYTGAILGIHYNIEIPDHKMANWVCFSPGSQFFSFISATHSIVIVNVNEPKYQVLSGLDDDVDTISFSRQTGCKLLAHSPKEKSIRVYEERGGIYQETWDVAPRNIQNTRQKPIKAYWNADETRIVAITTTQIVAWTDPYSTPLTETVTYGTEHCSVLALHPTKPEIAFVGCDNGHASIWDINKMEAICKMQADQTIYGITEAIWSPDGQYVFAADAMGGITVYGHTTQPFTTTQQVFIQDDDRAIVNVSSQAIFEPILNAAKLPLDPQPVHYNLESMMLNVQRPEADSRIVVEEKQVLEKWRNLPQVREFGIRGDTHVWKVNFDDETNERNAEEEEDEDEEVAQEQTLSNSTSRHQIDNDDADFNIAAIQQEFSDEDDESESINSPQEEAPLPKTRSSGPVDETIRPRSKRRTTIQRQSSIVVDDDNIIQDDDQDLIESESEAMFSDEEEMPVKPPPKSPKKSSSSSRNRSRHSRSHDDYIKDDFINDDEEFDIKKSIDSDSLSDDYDTHQVVRATRRNTRIPDSPPPIALPVVNTPMPPWMYNTKRSQYQFVPQKGENVIYLKEIHKKLANDCAVSIYEPPYRKNRTMPDITQARIKGIQIDPDYLIISLEFLNLRNIKEGIVAFPKDDSQPFLVPEDLFNRSMERAKNFKKGDPVSVAFSEDGKLKFYDAKIVDVRSDFERNPDSSITVELDEGSGNFEFSPWEIQIDDGPLSETAQFGRTLANYGNHYKETAKYKPFVSLRSDEIKDKIWKNLSFPMDLDLFFQRLDDGWYQTIDEMFIEADLFQVNAPLLGLNEYHAQDLSEALKQQINIKSKTAGISPVYDDYI</sequence>
<dbReference type="InterPro" id="IPR015943">
    <property type="entry name" value="WD40/YVTN_repeat-like_dom_sf"/>
</dbReference>
<dbReference type="RefSeq" id="XP_001329337.1">
    <property type="nucleotide sequence ID" value="XM_001329302.1"/>
</dbReference>
<dbReference type="FunFam" id="2.130.10.10:FF:003630">
    <property type="entry name" value="Uncharacterized protein"/>
    <property type="match status" value="1"/>
</dbReference>
<dbReference type="eggNOG" id="KOG0644">
    <property type="taxonomic scope" value="Eukaryota"/>
</dbReference>
<dbReference type="Pfam" id="PF00400">
    <property type="entry name" value="WD40"/>
    <property type="match status" value="3"/>
</dbReference>
<accession>A2DR15</accession>
<dbReference type="InParanoid" id="A2DR15"/>
<dbReference type="AlphaFoldDB" id="A2DR15"/>
<feature type="region of interest" description="Disordered" evidence="2">
    <location>
        <begin position="558"/>
        <end position="594"/>
    </location>
</feature>
<dbReference type="EMBL" id="DS113234">
    <property type="protein sequence ID" value="EAY17114.1"/>
    <property type="molecule type" value="Genomic_DNA"/>
</dbReference>
<reference evidence="3" key="1">
    <citation type="submission" date="2006-10" db="EMBL/GenBank/DDBJ databases">
        <authorList>
            <person name="Amadeo P."/>
            <person name="Zhao Q."/>
            <person name="Wortman J."/>
            <person name="Fraser-Liggett C."/>
            <person name="Carlton J."/>
        </authorList>
    </citation>
    <scope>NUCLEOTIDE SEQUENCE</scope>
    <source>
        <strain evidence="3">G3</strain>
    </source>
</reference>
<evidence type="ECO:0000256" key="1">
    <source>
        <dbReference type="PROSITE-ProRule" id="PRU00221"/>
    </source>
</evidence>
<dbReference type="SMR" id="A2DR15"/>
<feature type="compositionally biased region" description="Acidic residues" evidence="2">
    <location>
        <begin position="559"/>
        <end position="578"/>
    </location>
</feature>
<dbReference type="Proteomes" id="UP000001542">
    <property type="component" value="Unassembled WGS sequence"/>
</dbReference>
<dbReference type="OrthoDB" id="538223at2759"/>
<dbReference type="STRING" id="5722.A2DR15"/>
<keyword evidence="1" id="KW-0853">WD repeat</keyword>
<feature type="compositionally biased region" description="Acidic residues" evidence="2">
    <location>
        <begin position="658"/>
        <end position="685"/>
    </location>
</feature>
<dbReference type="GO" id="GO:0007010">
    <property type="term" value="P:cytoskeleton organization"/>
    <property type="evidence" value="ECO:0000318"/>
    <property type="project" value="GO_Central"/>
</dbReference>
<protein>
    <submittedName>
        <fullName evidence="3">Uncharacterized protein</fullName>
    </submittedName>
</protein>
<dbReference type="PROSITE" id="PS50082">
    <property type="entry name" value="WD_REPEATS_2"/>
    <property type="match status" value="1"/>
</dbReference>